<feature type="region of interest" description="Disordered" evidence="1">
    <location>
        <begin position="230"/>
        <end position="306"/>
    </location>
</feature>
<evidence type="ECO:0000256" key="1">
    <source>
        <dbReference type="SAM" id="MobiDB-lite"/>
    </source>
</evidence>
<organism evidence="2 3">
    <name type="scientific">Crenichthys baileyi</name>
    <name type="common">White River springfish</name>
    <dbReference type="NCBI Taxonomy" id="28760"/>
    <lineage>
        <taxon>Eukaryota</taxon>
        <taxon>Metazoa</taxon>
        <taxon>Chordata</taxon>
        <taxon>Craniata</taxon>
        <taxon>Vertebrata</taxon>
        <taxon>Euteleostomi</taxon>
        <taxon>Actinopterygii</taxon>
        <taxon>Neopterygii</taxon>
        <taxon>Teleostei</taxon>
        <taxon>Neoteleostei</taxon>
        <taxon>Acanthomorphata</taxon>
        <taxon>Ovalentaria</taxon>
        <taxon>Atherinomorphae</taxon>
        <taxon>Cyprinodontiformes</taxon>
        <taxon>Goodeidae</taxon>
        <taxon>Crenichthys</taxon>
    </lineage>
</organism>
<proteinExistence type="predicted"/>
<gene>
    <name evidence="2" type="ORF">CRENBAI_003694</name>
</gene>
<accession>A0AAV9QMX1</accession>
<dbReference type="Proteomes" id="UP001311232">
    <property type="component" value="Unassembled WGS sequence"/>
</dbReference>
<reference evidence="2 3" key="1">
    <citation type="submission" date="2021-06" db="EMBL/GenBank/DDBJ databases">
        <authorList>
            <person name="Palmer J.M."/>
        </authorList>
    </citation>
    <scope>NUCLEOTIDE SEQUENCE [LARGE SCALE GENOMIC DNA]</scope>
    <source>
        <strain evidence="2 3">MEX-2019</strain>
        <tissue evidence="2">Muscle</tissue>
    </source>
</reference>
<evidence type="ECO:0000313" key="2">
    <source>
        <dbReference type="EMBL" id="KAK5598831.1"/>
    </source>
</evidence>
<evidence type="ECO:0000313" key="3">
    <source>
        <dbReference type="Proteomes" id="UP001311232"/>
    </source>
</evidence>
<feature type="compositionally biased region" description="Basic and acidic residues" evidence="1">
    <location>
        <begin position="162"/>
        <end position="179"/>
    </location>
</feature>
<keyword evidence="3" id="KW-1185">Reference proteome</keyword>
<feature type="compositionally biased region" description="Polar residues" evidence="1">
    <location>
        <begin position="238"/>
        <end position="254"/>
    </location>
</feature>
<feature type="region of interest" description="Disordered" evidence="1">
    <location>
        <begin position="137"/>
        <end position="183"/>
    </location>
</feature>
<name>A0AAV9QMX1_9TELE</name>
<dbReference type="EMBL" id="JAHHUM010003000">
    <property type="protein sequence ID" value="KAK5598831.1"/>
    <property type="molecule type" value="Genomic_DNA"/>
</dbReference>
<feature type="compositionally biased region" description="Polar residues" evidence="1">
    <location>
        <begin position="143"/>
        <end position="161"/>
    </location>
</feature>
<protein>
    <submittedName>
        <fullName evidence="2">Uncharacterized protein</fullName>
    </submittedName>
</protein>
<comment type="caution">
    <text evidence="2">The sequence shown here is derived from an EMBL/GenBank/DDBJ whole genome shotgun (WGS) entry which is preliminary data.</text>
</comment>
<dbReference type="AlphaFoldDB" id="A0AAV9QMX1"/>
<sequence>MMKSMRIAVTVAETSPIICCQRQHYIIQGVLRKPLQTTKGQSLRALSTDPHPTLTPFYCFFFSFFTHLCAPSSPPPLPRVCPAVTGSHIPKTQEFPPARLAYHQPSSLSHTHTERTMVLPKGTTHCSNAMFKTLTERPKKPNFSASDPRNNIRSSDLNPQTDRAEHRRITKELRGDCPRSEAQPPQFILSEEAALLLIRCVWQSLRCIALCFTEMPLRLTDCLTDRLAPPETRPCLTTKKNNLQTSKPAENASFSRIGLKSRPQPARNPPLAPGQPLHAPGTVPPDGAAAGTRTYRCHPKSPACSK</sequence>